<name>A0AC34FT99_9BILA</name>
<reference evidence="2" key="1">
    <citation type="submission" date="2022-11" db="UniProtKB">
        <authorList>
            <consortium name="WormBaseParasite"/>
        </authorList>
    </citation>
    <scope>IDENTIFICATION</scope>
</reference>
<sequence length="368" mass="42270">MDVERIMPTLTSSKYYLSPFISKPGASPKKGYKEMQKHIIDNLKPTSNVITLTKDYNKTFLNKAIVYKSLKLLEKKPFKFDVPNIGFYDFGIATGDIMKFMMMFRPRKDYMKIFLTKISKTENHPITKTFVNYEKFNELFFCEGPPNVPGFTCIPKGYAPELGLAISLSVDKYLKGGMAINELTQKGYESFVGNAMFISLNDSSFKVEIVKAGKLCDTGLNNIPMPIAFADNKIQIGNEAIKIKPKQNSFVITDIFKIISTDPKMLKINPKWGFQLIKDENGKTLLEFDTFRGRRKSTPEFLFAFFIRWAVKSVELKYGKMPEKVVIVKKELNDEMKKIFEHSFLKANLKLSNVQISEYKIIEINNLF</sequence>
<evidence type="ECO:0000313" key="1">
    <source>
        <dbReference type="Proteomes" id="UP000887579"/>
    </source>
</evidence>
<dbReference type="WBParaSite" id="ES5_v2.g20609.t1">
    <property type="protein sequence ID" value="ES5_v2.g20609.t1"/>
    <property type="gene ID" value="ES5_v2.g20609"/>
</dbReference>
<organism evidence="1 2">
    <name type="scientific">Panagrolaimus sp. ES5</name>
    <dbReference type="NCBI Taxonomy" id="591445"/>
    <lineage>
        <taxon>Eukaryota</taxon>
        <taxon>Metazoa</taxon>
        <taxon>Ecdysozoa</taxon>
        <taxon>Nematoda</taxon>
        <taxon>Chromadorea</taxon>
        <taxon>Rhabditida</taxon>
        <taxon>Tylenchina</taxon>
        <taxon>Panagrolaimomorpha</taxon>
        <taxon>Panagrolaimoidea</taxon>
        <taxon>Panagrolaimidae</taxon>
        <taxon>Panagrolaimus</taxon>
    </lineage>
</organism>
<accession>A0AC34FT99</accession>
<proteinExistence type="predicted"/>
<evidence type="ECO:0000313" key="2">
    <source>
        <dbReference type="WBParaSite" id="ES5_v2.g20609.t1"/>
    </source>
</evidence>
<dbReference type="Proteomes" id="UP000887579">
    <property type="component" value="Unplaced"/>
</dbReference>
<protein>
    <submittedName>
        <fullName evidence="2">Uncharacterized protein</fullName>
    </submittedName>
</protein>